<keyword evidence="1" id="KW-0472">Membrane</keyword>
<organism evidence="2 3">
    <name type="scientific">Rahnella victoriana</name>
    <dbReference type="NCBI Taxonomy" id="1510570"/>
    <lineage>
        <taxon>Bacteria</taxon>
        <taxon>Pseudomonadati</taxon>
        <taxon>Pseudomonadota</taxon>
        <taxon>Gammaproteobacteria</taxon>
        <taxon>Enterobacterales</taxon>
        <taxon>Yersiniaceae</taxon>
        <taxon>Rahnella</taxon>
    </lineage>
</organism>
<feature type="transmembrane region" description="Helical" evidence="1">
    <location>
        <begin position="145"/>
        <end position="166"/>
    </location>
</feature>
<gene>
    <name evidence="2" type="ORF">IV431_02450</name>
</gene>
<dbReference type="EMBL" id="JADOBH010000001">
    <property type="protein sequence ID" value="MBF7954413.1"/>
    <property type="molecule type" value="Genomic_DNA"/>
</dbReference>
<name>A0ABS0DQJ5_9GAMM</name>
<dbReference type="Proteomes" id="UP000600307">
    <property type="component" value="Unassembled WGS sequence"/>
</dbReference>
<proteinExistence type="predicted"/>
<keyword evidence="1" id="KW-0812">Transmembrane</keyword>
<keyword evidence="1" id="KW-1133">Transmembrane helix</keyword>
<evidence type="ECO:0000313" key="2">
    <source>
        <dbReference type="EMBL" id="MBF7954413.1"/>
    </source>
</evidence>
<keyword evidence="3" id="KW-1185">Reference proteome</keyword>
<evidence type="ECO:0000256" key="1">
    <source>
        <dbReference type="SAM" id="Phobius"/>
    </source>
</evidence>
<reference evidence="2 3" key="1">
    <citation type="submission" date="2020-11" db="EMBL/GenBank/DDBJ databases">
        <title>Taxonomic investigation of Rahnella spp.</title>
        <authorList>
            <person name="Lee S.D."/>
        </authorList>
    </citation>
    <scope>NUCLEOTIDE SEQUENCE [LARGE SCALE GENOMIC DNA]</scope>
    <source>
        <strain evidence="2 3">SAP-10</strain>
    </source>
</reference>
<dbReference type="RefSeq" id="WP_195816681.1">
    <property type="nucleotide sequence ID" value="NZ_JADOBH010000001.1"/>
</dbReference>
<evidence type="ECO:0000313" key="3">
    <source>
        <dbReference type="Proteomes" id="UP000600307"/>
    </source>
</evidence>
<sequence>MCDLTLTLLQKLFDYLGLSGALDGKFIWYVIVSIVIVLVFIQIQIVFKSVRIIKDRRLADLEGCLLRTSLSPIDINNIKESIRNIIRYRLTGIKDVERQYIINELLDKNRNLIHPGFFKKFRTFLILKEGYLIFHKKVSYKFEIFFYKLFALQYLVLAATMVYLSVYRGAEIPIYAHVTIWAIVCICIFMFQAFSSMAPTKKECELLERVLRTQSDSVDVVVSLKFKNIFKRRVVTN</sequence>
<feature type="transmembrane region" description="Helical" evidence="1">
    <location>
        <begin position="26"/>
        <end position="47"/>
    </location>
</feature>
<accession>A0ABS0DQJ5</accession>
<protein>
    <submittedName>
        <fullName evidence="2">Uncharacterized protein</fullName>
    </submittedName>
</protein>
<comment type="caution">
    <text evidence="2">The sequence shown here is derived from an EMBL/GenBank/DDBJ whole genome shotgun (WGS) entry which is preliminary data.</text>
</comment>
<feature type="transmembrane region" description="Helical" evidence="1">
    <location>
        <begin position="172"/>
        <end position="191"/>
    </location>
</feature>